<evidence type="ECO:0000256" key="1">
    <source>
        <dbReference type="SAM" id="MobiDB-lite"/>
    </source>
</evidence>
<accession>A0A319D0J1</accession>
<protein>
    <submittedName>
        <fullName evidence="2">Uncharacterized protein</fullName>
    </submittedName>
</protein>
<dbReference type="Proteomes" id="UP000247810">
    <property type="component" value="Unassembled WGS sequence"/>
</dbReference>
<dbReference type="EMBL" id="KZ825968">
    <property type="protein sequence ID" value="PYH90794.1"/>
    <property type="molecule type" value="Genomic_DNA"/>
</dbReference>
<gene>
    <name evidence="2" type="ORF">BO71DRAFT_386983</name>
</gene>
<dbReference type="VEuPathDB" id="FungiDB:BO71DRAFT_386983"/>
<dbReference type="AlphaFoldDB" id="A0A319D0J1"/>
<feature type="region of interest" description="Disordered" evidence="1">
    <location>
        <begin position="1"/>
        <end position="120"/>
    </location>
</feature>
<proteinExistence type="predicted"/>
<reference evidence="2 3" key="1">
    <citation type="submission" date="2018-02" db="EMBL/GenBank/DDBJ databases">
        <title>The genomes of Aspergillus section Nigri reveals drivers in fungal speciation.</title>
        <authorList>
            <consortium name="DOE Joint Genome Institute"/>
            <person name="Vesth T.C."/>
            <person name="Nybo J."/>
            <person name="Theobald S."/>
            <person name="Brandl J."/>
            <person name="Frisvad J.C."/>
            <person name="Nielsen K.F."/>
            <person name="Lyhne E.K."/>
            <person name="Kogle M.E."/>
            <person name="Kuo A."/>
            <person name="Riley R."/>
            <person name="Clum A."/>
            <person name="Nolan M."/>
            <person name="Lipzen A."/>
            <person name="Salamov A."/>
            <person name="Henrissat B."/>
            <person name="Wiebenga A."/>
            <person name="De vries R.P."/>
            <person name="Grigoriev I.V."/>
            <person name="Mortensen U.H."/>
            <person name="Andersen M.R."/>
            <person name="Baker S.E."/>
        </authorList>
    </citation>
    <scope>NUCLEOTIDE SEQUENCE [LARGE SCALE GENOMIC DNA]</scope>
    <source>
        <strain evidence="2 3">CBS 707.79</strain>
    </source>
</reference>
<sequence length="120" mass="12764">MSNPNLMDIEPGGENTQYESIRLYTETPEKQTGQLGGGSQHTTSEMRTTLGGNNNNNSGDNDSQNGDTPLARLLEKGESTSGLSGYTDKDLKPETPDEEETLAAKIRREQGYGPGSGVGA</sequence>
<dbReference type="OrthoDB" id="5386823at2759"/>
<evidence type="ECO:0000313" key="3">
    <source>
        <dbReference type="Proteomes" id="UP000247810"/>
    </source>
</evidence>
<name>A0A319D0J1_9EURO</name>
<evidence type="ECO:0000313" key="2">
    <source>
        <dbReference type="EMBL" id="PYH90794.1"/>
    </source>
</evidence>
<keyword evidence="3" id="KW-1185">Reference proteome</keyword>
<organism evidence="2 3">
    <name type="scientific">Aspergillus ellipticus CBS 707.79</name>
    <dbReference type="NCBI Taxonomy" id="1448320"/>
    <lineage>
        <taxon>Eukaryota</taxon>
        <taxon>Fungi</taxon>
        <taxon>Dikarya</taxon>
        <taxon>Ascomycota</taxon>
        <taxon>Pezizomycotina</taxon>
        <taxon>Eurotiomycetes</taxon>
        <taxon>Eurotiomycetidae</taxon>
        <taxon>Eurotiales</taxon>
        <taxon>Aspergillaceae</taxon>
        <taxon>Aspergillus</taxon>
        <taxon>Aspergillus subgen. Circumdati</taxon>
    </lineage>
</organism>
<feature type="compositionally biased region" description="Low complexity" evidence="1">
    <location>
        <begin position="51"/>
        <end position="67"/>
    </location>
</feature>